<dbReference type="Pfam" id="PF14308">
    <property type="entry name" value="DnaJ-X"/>
    <property type="match status" value="1"/>
</dbReference>
<dbReference type="PANTHER" id="PTHR45006:SF1">
    <property type="entry name" value="DNAJ-LIKE PROTEIN 1"/>
    <property type="match status" value="1"/>
</dbReference>
<dbReference type="CDD" id="cd06257">
    <property type="entry name" value="DnaJ"/>
    <property type="match status" value="1"/>
</dbReference>
<dbReference type="InterPro" id="IPR036869">
    <property type="entry name" value="J_dom_sf"/>
</dbReference>
<dbReference type="InterPro" id="IPR026894">
    <property type="entry name" value="DnaJ_X"/>
</dbReference>
<dbReference type="OrthoDB" id="436519at2759"/>
<dbReference type="Gene3D" id="1.10.287.110">
    <property type="entry name" value="DnaJ domain"/>
    <property type="match status" value="1"/>
</dbReference>
<dbReference type="AlphaFoldDB" id="A0A9N9NKX5"/>
<dbReference type="SUPFAM" id="SSF46565">
    <property type="entry name" value="Chaperone J-domain"/>
    <property type="match status" value="1"/>
</dbReference>
<dbReference type="Pfam" id="PF00226">
    <property type="entry name" value="DnaJ"/>
    <property type="match status" value="1"/>
</dbReference>
<proteinExistence type="predicted"/>
<dbReference type="PANTHER" id="PTHR45006">
    <property type="entry name" value="DNAJ-LIKE PROTEIN 1"/>
    <property type="match status" value="1"/>
</dbReference>
<dbReference type="Proteomes" id="UP000789405">
    <property type="component" value="Unassembled WGS sequence"/>
</dbReference>
<evidence type="ECO:0000313" key="2">
    <source>
        <dbReference type="EMBL" id="CAG8738939.1"/>
    </source>
</evidence>
<reference evidence="2" key="1">
    <citation type="submission" date="2021-06" db="EMBL/GenBank/DDBJ databases">
        <authorList>
            <person name="Kallberg Y."/>
            <person name="Tangrot J."/>
            <person name="Rosling A."/>
        </authorList>
    </citation>
    <scope>NUCLEOTIDE SEQUENCE</scope>
    <source>
        <strain evidence="2">MA453B</strain>
    </source>
</reference>
<dbReference type="GO" id="GO:0016558">
    <property type="term" value="P:protein import into peroxisome matrix"/>
    <property type="evidence" value="ECO:0007669"/>
    <property type="project" value="TreeGrafter"/>
</dbReference>
<comment type="caution">
    <text evidence="2">The sequence shown here is derived from an EMBL/GenBank/DDBJ whole genome shotgun (WGS) entry which is preliminary data.</text>
</comment>
<dbReference type="InterPro" id="IPR052814">
    <property type="entry name" value="Peroxisomal_DnaJ"/>
</dbReference>
<evidence type="ECO:0000313" key="3">
    <source>
        <dbReference type="Proteomes" id="UP000789405"/>
    </source>
</evidence>
<gene>
    <name evidence="2" type="ORF">DERYTH_LOCUS15825</name>
</gene>
<keyword evidence="3" id="KW-1185">Reference proteome</keyword>
<dbReference type="SMART" id="SM00271">
    <property type="entry name" value="DnaJ"/>
    <property type="match status" value="1"/>
</dbReference>
<feature type="non-terminal residue" evidence="2">
    <location>
        <position position="336"/>
    </location>
</feature>
<sequence>MDLLAEMKENQRLFDNGEINESEYNERRILILERSIGSIETKKSDSGVVSKSKDISLYEVLQLSPNATDAEIRSSYRKLASKYHPDKNGGVESKEWNKLLEAYKILSDSNSRYLYDNCGSISNSLETKTSLNPYVGGDAWQPYIGNLETGLWIFSFTSNGSSPELDLMNTAEQKKQRRTIRISNIVRYLQDKLTQFPKQDNTSELESHMESLRQEALKLSKESNGKELLFFLGEIYVSKAQTYLKFSTVDTKFSFFNNFKFFVDVVSGYLAVKTKNGQKMNQDEISKVIWKLSRSEISSIVCESCDEVLNDRTHSDLDGSYHLANSLLQLGKLWLE</sequence>
<dbReference type="EMBL" id="CAJVPY010013167">
    <property type="protein sequence ID" value="CAG8738939.1"/>
    <property type="molecule type" value="Genomic_DNA"/>
</dbReference>
<accession>A0A9N9NKX5</accession>
<dbReference type="PROSITE" id="PS50076">
    <property type="entry name" value="DNAJ_2"/>
    <property type="match status" value="1"/>
</dbReference>
<feature type="domain" description="J" evidence="1">
    <location>
        <begin position="56"/>
        <end position="119"/>
    </location>
</feature>
<dbReference type="PRINTS" id="PR00625">
    <property type="entry name" value="JDOMAIN"/>
</dbReference>
<evidence type="ECO:0000259" key="1">
    <source>
        <dbReference type="PROSITE" id="PS50076"/>
    </source>
</evidence>
<dbReference type="GO" id="GO:0005829">
    <property type="term" value="C:cytosol"/>
    <property type="evidence" value="ECO:0007669"/>
    <property type="project" value="TreeGrafter"/>
</dbReference>
<dbReference type="InterPro" id="IPR001623">
    <property type="entry name" value="DnaJ_domain"/>
</dbReference>
<protein>
    <submittedName>
        <fullName evidence="2">8622_t:CDS:1</fullName>
    </submittedName>
</protein>
<name>A0A9N9NKX5_9GLOM</name>
<organism evidence="2 3">
    <name type="scientific">Dentiscutata erythropus</name>
    <dbReference type="NCBI Taxonomy" id="1348616"/>
    <lineage>
        <taxon>Eukaryota</taxon>
        <taxon>Fungi</taxon>
        <taxon>Fungi incertae sedis</taxon>
        <taxon>Mucoromycota</taxon>
        <taxon>Glomeromycotina</taxon>
        <taxon>Glomeromycetes</taxon>
        <taxon>Diversisporales</taxon>
        <taxon>Gigasporaceae</taxon>
        <taxon>Dentiscutata</taxon>
    </lineage>
</organism>